<feature type="domain" description="FAD-dependent urate hydroxylase HpyO/Asp monooxygenase CreE-like FAD/NAD(P)-binding" evidence="1">
    <location>
        <begin position="25"/>
        <end position="171"/>
    </location>
</feature>
<dbReference type="PRINTS" id="PR00368">
    <property type="entry name" value="FADPNR"/>
</dbReference>
<keyword evidence="3" id="KW-1185">Reference proteome</keyword>
<dbReference type="Gene3D" id="3.50.50.60">
    <property type="entry name" value="FAD/NAD(P)-binding domain"/>
    <property type="match status" value="1"/>
</dbReference>
<proteinExistence type="predicted"/>
<keyword evidence="2" id="KW-0560">Oxidoreductase</keyword>
<dbReference type="InterPro" id="IPR038732">
    <property type="entry name" value="HpyO/CreE_NAD-binding"/>
</dbReference>
<dbReference type="GO" id="GO:0004497">
    <property type="term" value="F:monooxygenase activity"/>
    <property type="evidence" value="ECO:0007669"/>
    <property type="project" value="UniProtKB-KW"/>
</dbReference>
<dbReference type="PANTHER" id="PTHR40254:SF1">
    <property type="entry name" value="BLR0577 PROTEIN"/>
    <property type="match status" value="1"/>
</dbReference>
<evidence type="ECO:0000259" key="1">
    <source>
        <dbReference type="Pfam" id="PF13454"/>
    </source>
</evidence>
<organism evidence="2 3">
    <name type="scientific">Luteimonas viscosa</name>
    <dbReference type="NCBI Taxonomy" id="1132694"/>
    <lineage>
        <taxon>Bacteria</taxon>
        <taxon>Pseudomonadati</taxon>
        <taxon>Pseudomonadota</taxon>
        <taxon>Gammaproteobacteria</taxon>
        <taxon>Lysobacterales</taxon>
        <taxon>Lysobacteraceae</taxon>
        <taxon>Luteimonas</taxon>
    </lineage>
</organism>
<accession>A0A5D4XTF2</accession>
<dbReference type="AlphaFoldDB" id="A0A5D4XTF2"/>
<dbReference type="OrthoDB" id="101972at2"/>
<name>A0A5D4XTF2_9GAMM</name>
<dbReference type="Pfam" id="PF13454">
    <property type="entry name" value="NAD_binding_9"/>
    <property type="match status" value="1"/>
</dbReference>
<dbReference type="PANTHER" id="PTHR40254">
    <property type="entry name" value="BLR0577 PROTEIN"/>
    <property type="match status" value="1"/>
</dbReference>
<dbReference type="InterPro" id="IPR036188">
    <property type="entry name" value="FAD/NAD-bd_sf"/>
</dbReference>
<dbReference type="SUPFAM" id="SSF51905">
    <property type="entry name" value="FAD/NAD(P)-binding domain"/>
    <property type="match status" value="2"/>
</dbReference>
<dbReference type="Proteomes" id="UP000324973">
    <property type="component" value="Unassembled WGS sequence"/>
</dbReference>
<protein>
    <submittedName>
        <fullName evidence="2">SidA/IucD/PvdA family monooxygenase</fullName>
    </submittedName>
</protein>
<evidence type="ECO:0000313" key="3">
    <source>
        <dbReference type="Proteomes" id="UP000324973"/>
    </source>
</evidence>
<dbReference type="InterPro" id="IPR052189">
    <property type="entry name" value="L-asp_N-monooxygenase_NS-form"/>
</dbReference>
<comment type="caution">
    <text evidence="2">The sequence shown here is derived from an EMBL/GenBank/DDBJ whole genome shotgun (WGS) entry which is preliminary data.</text>
</comment>
<dbReference type="EMBL" id="VTFT01000001">
    <property type="protein sequence ID" value="TYT27263.1"/>
    <property type="molecule type" value="Genomic_DNA"/>
</dbReference>
<reference evidence="2 3" key="1">
    <citation type="submission" date="2019-08" db="EMBL/GenBank/DDBJ databases">
        <title>Luteimonas viscosus sp. nov., isolated from soil of a sunflower field.</title>
        <authorList>
            <person name="Jianli Z."/>
            <person name="Ying Z."/>
        </authorList>
    </citation>
    <scope>NUCLEOTIDE SEQUENCE [LARGE SCALE GENOMIC DNA]</scope>
    <source>
        <strain evidence="2 3">XBU10</strain>
    </source>
</reference>
<gene>
    <name evidence="2" type="ORF">FZO89_13920</name>
</gene>
<keyword evidence="2" id="KW-0503">Monooxygenase</keyword>
<sequence>MPACAPPSECMTPAQDPGDASFDAVIVGGGAAGALVAIRLLMREGDALRIAIVEPDAQLARGAAYSTAQPEHLLNVIASRMSAVAEDPVHFVRFLVRDGQGEAAALDNVFATRRDYARYLRHTLESLPGSEALIHLHDRAIDIERAGAGHVVHLASGARLRASHVVLALGNAARPLPAYLLHEGVRVAESWDYAAVASIEPGADVCILGSGLSMVDAALTLAHGGHRGRILVLSRHGLAPLPHAVPGAQHDGGIDDLLPLGVLQRWRRLRQRIATAIEAGEPWQWSFDRLRPHGQALWRSLDDTQRRRFLRHAVRYWDIHRHRIAPQVAATLDGLRQRGQLEIVPARLRALTADPVGGSCVHFRPRHTAREHMRHADWIVNATGVETNIDLRPDPLLQALRARGGILPGPQGIGLASSDRGHVIDSRGRPDPHLFVIGALRIGELWESIAIPELREQARQIADAISGAHPMPEN</sequence>
<evidence type="ECO:0000313" key="2">
    <source>
        <dbReference type="EMBL" id="TYT27263.1"/>
    </source>
</evidence>